<organism evidence="2 3">
    <name type="scientific">Phytophthora boehmeriae</name>
    <dbReference type="NCBI Taxonomy" id="109152"/>
    <lineage>
        <taxon>Eukaryota</taxon>
        <taxon>Sar</taxon>
        <taxon>Stramenopiles</taxon>
        <taxon>Oomycota</taxon>
        <taxon>Peronosporomycetes</taxon>
        <taxon>Peronosporales</taxon>
        <taxon>Peronosporaceae</taxon>
        <taxon>Phytophthora</taxon>
    </lineage>
</organism>
<evidence type="ECO:0000256" key="1">
    <source>
        <dbReference type="SAM" id="MobiDB-lite"/>
    </source>
</evidence>
<evidence type="ECO:0000313" key="3">
    <source>
        <dbReference type="Proteomes" id="UP000693981"/>
    </source>
</evidence>
<evidence type="ECO:0000313" key="2">
    <source>
        <dbReference type="EMBL" id="KAG7398026.1"/>
    </source>
</evidence>
<proteinExistence type="predicted"/>
<dbReference type="EMBL" id="JAGDFL010000093">
    <property type="protein sequence ID" value="KAG7398026.1"/>
    <property type="molecule type" value="Genomic_DNA"/>
</dbReference>
<feature type="region of interest" description="Disordered" evidence="1">
    <location>
        <begin position="1"/>
        <end position="59"/>
    </location>
</feature>
<accession>A0A8T1WX64</accession>
<dbReference type="AlphaFoldDB" id="A0A8T1WX64"/>
<keyword evidence="3" id="KW-1185">Reference proteome</keyword>
<protein>
    <submittedName>
        <fullName evidence="2">Uncharacterized protein</fullName>
    </submittedName>
</protein>
<comment type="caution">
    <text evidence="2">The sequence shown here is derived from an EMBL/GenBank/DDBJ whole genome shotgun (WGS) entry which is preliminary data.</text>
</comment>
<sequence length="141" mass="14481">MAPEELESADPERGAMAPPCDDKPEDDPELLCAVVESSDDDDSEAEADSLVASEAADSDADVVELLEPEAEADAASLLLPEDTNDVAALAAAALPLEDATAEVAEAVELVDGVLVVAAEAHATANAAIAITRKTFMSDLIY</sequence>
<feature type="compositionally biased region" description="Acidic residues" evidence="1">
    <location>
        <begin position="37"/>
        <end position="47"/>
    </location>
</feature>
<dbReference type="Proteomes" id="UP000693981">
    <property type="component" value="Unassembled WGS sequence"/>
</dbReference>
<gene>
    <name evidence="2" type="ORF">PHYBOEH_011858</name>
</gene>
<reference evidence="2" key="1">
    <citation type="submission" date="2021-02" db="EMBL/GenBank/DDBJ databases">
        <authorList>
            <person name="Palmer J.M."/>
        </authorList>
    </citation>
    <scope>NUCLEOTIDE SEQUENCE</scope>
    <source>
        <strain evidence="2">SCRP23</strain>
    </source>
</reference>
<name>A0A8T1WX64_9STRA</name>